<dbReference type="Gene3D" id="3.40.50.300">
    <property type="entry name" value="P-loop containing nucleotide triphosphate hydrolases"/>
    <property type="match status" value="1"/>
</dbReference>
<dbReference type="InterPro" id="IPR027417">
    <property type="entry name" value="P-loop_NTPase"/>
</dbReference>
<dbReference type="RefSeq" id="WP_143809716.1">
    <property type="nucleotide sequence ID" value="NZ_CBCSFT010000067.1"/>
</dbReference>
<dbReference type="OrthoDB" id="7540582at2"/>
<sequence>MPNVFFHSGAPKTGTSYLQVLFARHSGDMASQGVIYPENDFVAGAKEGKITSGNGVELANYIRPELPHKIADKSVFLEKFDRLLKNSDGEDFLFSSEFIVFQDNPRTGSLIDCIERNGYDAKSIYLVRDLSKAAFSAYSQQVKRAGEAKTFGEFLKSWDPYYLHHINLMNQAFGFDNVFLYNYEEHKHRLAALLFNDFMKININANTREVINRSLDQKELELLRVFNSFSGKNNVFASTLISDALMNTPSSSTESFLISPEEFSILNERFTRSIEKINQQLRGRGIVIAQEVGTVERNFSLTEFERFTMVALAQISRAIAR</sequence>
<name>A0A0D5A1M6_9RHOB</name>
<keyword evidence="1" id="KW-0614">Plasmid</keyword>
<reference evidence="1" key="1">
    <citation type="submission" date="2014-09" db="EMBL/GenBank/DDBJ databases">
        <title>The mobilome of the heavy metals and metalloids hypertolerant bacteria from the Lubin copper mine (Poland).</title>
        <authorList>
            <person name="Dziewit L."/>
            <person name="Bartosik D."/>
        </authorList>
    </citation>
    <scope>NUCLEOTIDE SEQUENCE</scope>
    <source>
        <plasmid evidence="1">pLM20P4</plasmid>
    </source>
</reference>
<dbReference type="SUPFAM" id="SSF52540">
    <property type="entry name" value="P-loop containing nucleoside triphosphate hydrolases"/>
    <property type="match status" value="1"/>
</dbReference>
<protein>
    <recommendedName>
        <fullName evidence="2">Sulfotransferase domain-containing protein</fullName>
    </recommendedName>
</protein>
<evidence type="ECO:0008006" key="2">
    <source>
        <dbReference type="Google" id="ProtNLM"/>
    </source>
</evidence>
<accession>A0A0D5A1M6</accession>
<gene>
    <name evidence="1" type="ORF">pLM20P4_p11</name>
</gene>
<organism evidence="1">
    <name type="scientific">Paracoccus yeei</name>
    <dbReference type="NCBI Taxonomy" id="147645"/>
    <lineage>
        <taxon>Bacteria</taxon>
        <taxon>Pseudomonadati</taxon>
        <taxon>Pseudomonadota</taxon>
        <taxon>Alphaproteobacteria</taxon>
        <taxon>Rhodobacterales</taxon>
        <taxon>Paracoccaceae</taxon>
        <taxon>Paracoccus</taxon>
    </lineage>
</organism>
<dbReference type="EMBL" id="KM659096">
    <property type="protein sequence ID" value="AJW30083.1"/>
    <property type="molecule type" value="Genomic_DNA"/>
</dbReference>
<dbReference type="AlphaFoldDB" id="A0A0D5A1M6"/>
<geneLocation type="plasmid" evidence="1">
    <name>pLM20P4</name>
</geneLocation>
<proteinExistence type="predicted"/>
<evidence type="ECO:0000313" key="1">
    <source>
        <dbReference type="EMBL" id="AJW30083.1"/>
    </source>
</evidence>